<dbReference type="GO" id="GO:0046872">
    <property type="term" value="F:metal ion binding"/>
    <property type="evidence" value="ECO:0007669"/>
    <property type="project" value="UniProtKB-KW"/>
</dbReference>
<evidence type="ECO:0000259" key="15">
    <source>
        <dbReference type="SMART" id="SM00642"/>
    </source>
</evidence>
<evidence type="ECO:0000256" key="12">
    <source>
        <dbReference type="ARBA" id="ARBA00023295"/>
    </source>
</evidence>
<keyword evidence="12" id="KW-0326">Glycosidase</keyword>
<dbReference type="eggNOG" id="KOG2212">
    <property type="taxonomic scope" value="Eukaryota"/>
</dbReference>
<comment type="cofactor">
    <cofactor evidence="2">
        <name>Ca(2+)</name>
        <dbReference type="ChEBI" id="CHEBI:29108"/>
    </cofactor>
</comment>
<dbReference type="CDD" id="cd11317">
    <property type="entry name" value="AmyAc_bac_euk_AmyA"/>
    <property type="match status" value="1"/>
</dbReference>
<feature type="domain" description="Alpha-amylase C-terminal" evidence="14">
    <location>
        <begin position="296"/>
        <end position="384"/>
    </location>
</feature>
<name>T1J419_STRMM</name>
<dbReference type="PRINTS" id="PR00110">
    <property type="entry name" value="ALPHAAMYLASE"/>
</dbReference>
<reference evidence="16" key="2">
    <citation type="submission" date="2015-02" db="UniProtKB">
        <authorList>
            <consortium name="EnsemblMetazoa"/>
        </authorList>
    </citation>
    <scope>IDENTIFICATION</scope>
</reference>
<evidence type="ECO:0000256" key="2">
    <source>
        <dbReference type="ARBA" id="ARBA00001913"/>
    </source>
</evidence>
<dbReference type="PhylomeDB" id="T1J419"/>
<accession>T1J419</accession>
<dbReference type="InterPro" id="IPR013780">
    <property type="entry name" value="Glyco_hydro_b"/>
</dbReference>
<keyword evidence="7" id="KW-0479">Metal-binding</keyword>
<reference evidence="17" key="1">
    <citation type="submission" date="2011-05" db="EMBL/GenBank/DDBJ databases">
        <authorList>
            <person name="Richards S.R."/>
            <person name="Qu J."/>
            <person name="Jiang H."/>
            <person name="Jhangiani S.N."/>
            <person name="Agravi P."/>
            <person name="Goodspeed R."/>
            <person name="Gross S."/>
            <person name="Mandapat C."/>
            <person name="Jackson L."/>
            <person name="Mathew T."/>
            <person name="Pu L."/>
            <person name="Thornton R."/>
            <person name="Saada N."/>
            <person name="Wilczek-Boney K.B."/>
            <person name="Lee S."/>
            <person name="Kovar C."/>
            <person name="Wu Y."/>
            <person name="Scherer S.E."/>
            <person name="Worley K.C."/>
            <person name="Muzny D.M."/>
            <person name="Gibbs R."/>
        </authorList>
    </citation>
    <scope>NUCLEOTIDE SEQUENCE</scope>
    <source>
        <strain evidence="17">Brora</strain>
    </source>
</reference>
<dbReference type="Pfam" id="PF02806">
    <property type="entry name" value="Alpha-amylase_C"/>
    <property type="match status" value="1"/>
</dbReference>
<evidence type="ECO:0000256" key="6">
    <source>
        <dbReference type="ARBA" id="ARBA00012595"/>
    </source>
</evidence>
<dbReference type="SMART" id="SM00642">
    <property type="entry name" value="Aamy"/>
    <property type="match status" value="1"/>
</dbReference>
<dbReference type="InterPro" id="IPR031319">
    <property type="entry name" value="A-amylase_C"/>
</dbReference>
<evidence type="ECO:0000256" key="13">
    <source>
        <dbReference type="RuleBase" id="RU003615"/>
    </source>
</evidence>
<dbReference type="OMA" id="PKEYKMA"/>
<evidence type="ECO:0000256" key="9">
    <source>
        <dbReference type="ARBA" id="ARBA00022837"/>
    </source>
</evidence>
<comment type="catalytic activity">
    <reaction evidence="1">
        <text>Endohydrolysis of (1-&gt;4)-alpha-D-glucosidic linkages in polysaccharides containing three or more (1-&gt;4)-alpha-linked D-glucose units.</text>
        <dbReference type="EC" id="3.2.1.1"/>
    </reaction>
</comment>
<dbReference type="PANTHER" id="PTHR43447">
    <property type="entry name" value="ALPHA-AMYLASE"/>
    <property type="match status" value="1"/>
</dbReference>
<evidence type="ECO:0000256" key="5">
    <source>
        <dbReference type="ARBA" id="ARBA00011245"/>
    </source>
</evidence>
<dbReference type="AlphaFoldDB" id="T1J419"/>
<evidence type="ECO:0000256" key="3">
    <source>
        <dbReference type="ARBA" id="ARBA00001923"/>
    </source>
</evidence>
<dbReference type="EMBL" id="JH431834">
    <property type="status" value="NOT_ANNOTATED_CDS"/>
    <property type="molecule type" value="Genomic_DNA"/>
</dbReference>
<dbReference type="GO" id="GO:0005975">
    <property type="term" value="P:carbohydrate metabolic process"/>
    <property type="evidence" value="ECO:0007669"/>
    <property type="project" value="InterPro"/>
</dbReference>
<dbReference type="SUPFAM" id="SSF51445">
    <property type="entry name" value="(Trans)glycosidases"/>
    <property type="match status" value="1"/>
</dbReference>
<comment type="cofactor">
    <cofactor evidence="3">
        <name>chloride</name>
        <dbReference type="ChEBI" id="CHEBI:17996"/>
    </cofactor>
</comment>
<feature type="domain" description="Glycosyl hydrolase family 13 catalytic" evidence="15">
    <location>
        <begin position="14"/>
        <end position="287"/>
    </location>
</feature>
<evidence type="ECO:0000259" key="14">
    <source>
        <dbReference type="SMART" id="SM00632"/>
    </source>
</evidence>
<dbReference type="InterPro" id="IPR006046">
    <property type="entry name" value="Alpha_amylase"/>
</dbReference>
<keyword evidence="11" id="KW-0119">Carbohydrate metabolism</keyword>
<keyword evidence="17" id="KW-1185">Reference proteome</keyword>
<keyword evidence="9" id="KW-0106">Calcium</keyword>
<dbReference type="EC" id="3.2.1.1" evidence="6"/>
<evidence type="ECO:0000256" key="10">
    <source>
        <dbReference type="ARBA" id="ARBA00023214"/>
    </source>
</evidence>
<evidence type="ECO:0000313" key="17">
    <source>
        <dbReference type="Proteomes" id="UP000014500"/>
    </source>
</evidence>
<keyword evidence="10" id="KW-0868">Chloride</keyword>
<dbReference type="Gene3D" id="2.60.40.1180">
    <property type="entry name" value="Golgi alpha-mannosidase II"/>
    <property type="match status" value="1"/>
</dbReference>
<dbReference type="HOGENOM" id="CLU_013336_1_1_1"/>
<dbReference type="Proteomes" id="UP000014500">
    <property type="component" value="Unassembled WGS sequence"/>
</dbReference>
<sequence length="386" mass="43321">MTGGLGKGYGSGGSYFDSDKLDYPGVPYSALDFNSCDRCSTSSCNIEDYSDSNQVRYCRLLGLKDLNQDKEYVRQKIADFLNHLTSIGVAGFRVDAGKHMLPENLANIYARLNNLNIQWFTSGAKPFIFHEVIDFGSDAIPTSQYTGIGRVTEFKYGIYLGRVFRHQDGLTFLENFGQPWSMMNDGDALVFIDNHDNQRGHGGGGDNVILTHTNSRLYKMATAFMLAWPYGVPRVMSSYAFHSDWQGPPSDKENNTLTVKINDDLTCADGWICEHRWRQIYNMARFGKYAGDAGVNDWWSGHTHQIAFSRGDRAFIAFNNEHFDLKATIQTGLAPGQYCDIISGNKENGKCTGKIITVNEDRKVDLVLSDWLEDSMVAIYVDSKIN</sequence>
<dbReference type="EnsemblMetazoa" id="SMAR008347-RA">
    <property type="protein sequence ID" value="SMAR008347-PA"/>
    <property type="gene ID" value="SMAR008347"/>
</dbReference>
<dbReference type="Gene3D" id="3.20.20.80">
    <property type="entry name" value="Glycosidases"/>
    <property type="match status" value="1"/>
</dbReference>
<comment type="subunit">
    <text evidence="5">Monomer.</text>
</comment>
<dbReference type="GO" id="GO:0004556">
    <property type="term" value="F:alpha-amylase activity"/>
    <property type="evidence" value="ECO:0007669"/>
    <property type="project" value="UniProtKB-EC"/>
</dbReference>
<comment type="similarity">
    <text evidence="4 13">Belongs to the glycosyl hydrolase 13 family.</text>
</comment>
<evidence type="ECO:0000256" key="4">
    <source>
        <dbReference type="ARBA" id="ARBA00008061"/>
    </source>
</evidence>
<keyword evidence="8" id="KW-0378">Hydrolase</keyword>
<protein>
    <recommendedName>
        <fullName evidence="6">alpha-amylase</fullName>
        <ecNumber evidence="6">3.2.1.1</ecNumber>
    </recommendedName>
</protein>
<dbReference type="InterPro" id="IPR006048">
    <property type="entry name" value="A-amylase/branching_C"/>
</dbReference>
<proteinExistence type="inferred from homology"/>
<evidence type="ECO:0000256" key="7">
    <source>
        <dbReference type="ARBA" id="ARBA00022723"/>
    </source>
</evidence>
<evidence type="ECO:0000256" key="1">
    <source>
        <dbReference type="ARBA" id="ARBA00000548"/>
    </source>
</evidence>
<evidence type="ECO:0000313" key="16">
    <source>
        <dbReference type="EnsemblMetazoa" id="SMAR008347-PA"/>
    </source>
</evidence>
<dbReference type="SMART" id="SM00632">
    <property type="entry name" value="Aamy_C"/>
    <property type="match status" value="1"/>
</dbReference>
<dbReference type="InterPro" id="IPR017853">
    <property type="entry name" value="GH"/>
</dbReference>
<evidence type="ECO:0000256" key="11">
    <source>
        <dbReference type="ARBA" id="ARBA00023277"/>
    </source>
</evidence>
<dbReference type="STRING" id="126957.T1J419"/>
<dbReference type="SUPFAM" id="SSF51011">
    <property type="entry name" value="Glycosyl hydrolase domain"/>
    <property type="match status" value="1"/>
</dbReference>
<dbReference type="InterPro" id="IPR006047">
    <property type="entry name" value="GH13_cat_dom"/>
</dbReference>
<organism evidence="16 17">
    <name type="scientific">Strigamia maritima</name>
    <name type="common">European centipede</name>
    <name type="synonym">Geophilus maritimus</name>
    <dbReference type="NCBI Taxonomy" id="126957"/>
    <lineage>
        <taxon>Eukaryota</taxon>
        <taxon>Metazoa</taxon>
        <taxon>Ecdysozoa</taxon>
        <taxon>Arthropoda</taxon>
        <taxon>Myriapoda</taxon>
        <taxon>Chilopoda</taxon>
        <taxon>Pleurostigmophora</taxon>
        <taxon>Geophilomorpha</taxon>
        <taxon>Linotaeniidae</taxon>
        <taxon>Strigamia</taxon>
    </lineage>
</organism>
<evidence type="ECO:0000256" key="8">
    <source>
        <dbReference type="ARBA" id="ARBA00022801"/>
    </source>
</evidence>